<dbReference type="PROSITE" id="PS50004">
    <property type="entry name" value="C2"/>
    <property type="match status" value="1"/>
</dbReference>
<evidence type="ECO:0000256" key="2">
    <source>
        <dbReference type="ARBA" id="ARBA00022837"/>
    </source>
</evidence>
<evidence type="ECO:0000259" key="4">
    <source>
        <dbReference type="PROSITE" id="PS50004"/>
    </source>
</evidence>
<proteinExistence type="predicted"/>
<dbReference type="SMART" id="SM00239">
    <property type="entry name" value="C2"/>
    <property type="match status" value="1"/>
</dbReference>
<accession>A0A0C3E7G4</accession>
<feature type="domain" description="C2" evidence="4">
    <location>
        <begin position="1"/>
        <end position="138"/>
    </location>
</feature>
<feature type="compositionally biased region" description="Pro residues" evidence="3">
    <location>
        <begin position="596"/>
        <end position="606"/>
    </location>
</feature>
<dbReference type="STRING" id="1036808.A0A0C3E7G4"/>
<dbReference type="InParanoid" id="A0A0C3E7G4"/>
<feature type="compositionally biased region" description="Polar residues" evidence="3">
    <location>
        <begin position="540"/>
        <end position="550"/>
    </location>
</feature>
<dbReference type="InterPro" id="IPR035892">
    <property type="entry name" value="C2_domain_sf"/>
</dbReference>
<dbReference type="Proteomes" id="UP000053989">
    <property type="component" value="Unassembled WGS sequence"/>
</dbReference>
<keyword evidence="1" id="KW-0479">Metal-binding</keyword>
<evidence type="ECO:0000313" key="5">
    <source>
        <dbReference type="EMBL" id="KIM68710.1"/>
    </source>
</evidence>
<gene>
    <name evidence="5" type="ORF">SCLCIDRAFT_105173</name>
</gene>
<dbReference type="AlphaFoldDB" id="A0A0C3E7G4"/>
<dbReference type="InterPro" id="IPR000008">
    <property type="entry name" value="C2_dom"/>
</dbReference>
<feature type="region of interest" description="Disordered" evidence="3">
    <location>
        <begin position="76"/>
        <end position="98"/>
    </location>
</feature>
<name>A0A0C3E7G4_9AGAM</name>
<feature type="compositionally biased region" description="Polar residues" evidence="3">
    <location>
        <begin position="650"/>
        <end position="660"/>
    </location>
</feature>
<feature type="compositionally biased region" description="Polar residues" evidence="3">
    <location>
        <begin position="188"/>
        <end position="215"/>
    </location>
</feature>
<feature type="compositionally biased region" description="Low complexity" evidence="3">
    <location>
        <begin position="405"/>
        <end position="424"/>
    </location>
</feature>
<dbReference type="Pfam" id="PF00168">
    <property type="entry name" value="C2"/>
    <property type="match status" value="2"/>
</dbReference>
<dbReference type="SUPFAM" id="SSF49562">
    <property type="entry name" value="C2 domain (Calcium/lipid-binding domain, CaLB)"/>
    <property type="match status" value="1"/>
</dbReference>
<dbReference type="HOGENOM" id="CLU_421490_0_0_1"/>
<reference evidence="6" key="2">
    <citation type="submission" date="2015-01" db="EMBL/GenBank/DDBJ databases">
        <title>Evolutionary Origins and Diversification of the Mycorrhizal Mutualists.</title>
        <authorList>
            <consortium name="DOE Joint Genome Institute"/>
            <consortium name="Mycorrhizal Genomics Consortium"/>
            <person name="Kohler A."/>
            <person name="Kuo A."/>
            <person name="Nagy L.G."/>
            <person name="Floudas D."/>
            <person name="Copeland A."/>
            <person name="Barry K.W."/>
            <person name="Cichocki N."/>
            <person name="Veneault-Fourrey C."/>
            <person name="LaButti K."/>
            <person name="Lindquist E.A."/>
            <person name="Lipzen A."/>
            <person name="Lundell T."/>
            <person name="Morin E."/>
            <person name="Murat C."/>
            <person name="Riley R."/>
            <person name="Ohm R."/>
            <person name="Sun H."/>
            <person name="Tunlid A."/>
            <person name="Henrissat B."/>
            <person name="Grigoriev I.V."/>
            <person name="Hibbett D.S."/>
            <person name="Martin F."/>
        </authorList>
    </citation>
    <scope>NUCLEOTIDE SEQUENCE [LARGE SCALE GENOMIC DNA]</scope>
    <source>
        <strain evidence="6">Foug A</strain>
    </source>
</reference>
<sequence>MPVSAREIGTLIVVVLKARNLPNKRHIGKQAPYCLLTHSEDKCRTRVIRRGGQHPEWDEEFRFTICEDIETEFQKFAQGGDTPPPLPPKRSKGPKNIKGGSFMKLQCYADDAREPDFIGETLVDLTEALTKGETDEWFTLMNRDKYAGEVYLELTFWSNEPPPEKKDPRKSMTLNKNYGGPGSFVPTDGSSQSLNSSGIPNMSSQGGDSEASHLNSLPSSLRSSASRPPLYAPRYEQSHHVSTGTLDQLTDEFSELGMMDSRRRESYPPSSVTLRPSTLMGPSSRHLPSLQDQTDDSGIIYDDGTTPTTLTRLPQHYTRYESITDTVYSRNTGPRHSLPLPSPGFTPVHTSSAVVPYGGMSTYSSEPSGFTVAHDHPLLSPSSPHPVPPANFHSQFHHRSQTTFVTASTTPTTSATTNVSSTPSHRVSHSMTPPQLHTCQQYPLPPEQAVPFPSNVPQEYVDMPSGPIPLPVLPVPPARSTPPQVRSRHASVTSSPPRECFPLGPVHIPPTSTGSGSRPLPQPGQFQRDRRMSMVASTFTGGSSYSSVLPSTPPYRRVPSAQSAPPLPPIPHELLNPHTPSLPNPEVHTRGNGSPARPPLPQPPVGPHSTLAKFQAMPQIPPPPDIPVHGDLPSSSFGNTTYFLSRPPQLHTNYGQNLPPSSLPAEWQ</sequence>
<feature type="region of interest" description="Disordered" evidence="3">
    <location>
        <begin position="259"/>
        <end position="310"/>
    </location>
</feature>
<feature type="compositionally biased region" description="Low complexity" evidence="3">
    <location>
        <begin position="216"/>
        <end position="229"/>
    </location>
</feature>
<keyword evidence="2" id="KW-0106">Calcium</keyword>
<evidence type="ECO:0000256" key="3">
    <source>
        <dbReference type="SAM" id="MobiDB-lite"/>
    </source>
</evidence>
<evidence type="ECO:0000256" key="1">
    <source>
        <dbReference type="ARBA" id="ARBA00022723"/>
    </source>
</evidence>
<dbReference type="EMBL" id="KN822008">
    <property type="protein sequence ID" value="KIM68710.1"/>
    <property type="molecule type" value="Genomic_DNA"/>
</dbReference>
<dbReference type="InterPro" id="IPR037791">
    <property type="entry name" value="C2_fungal_Inn1"/>
</dbReference>
<evidence type="ECO:0000313" key="6">
    <source>
        <dbReference type="Proteomes" id="UP000053989"/>
    </source>
</evidence>
<dbReference type="PANTHER" id="PTHR46502:SF2">
    <property type="entry name" value="16 KDA PHLOEM PROTEIN 2"/>
    <property type="match status" value="1"/>
</dbReference>
<dbReference type="GO" id="GO:0046872">
    <property type="term" value="F:metal ion binding"/>
    <property type="evidence" value="ECO:0007669"/>
    <property type="project" value="UniProtKB-KW"/>
</dbReference>
<reference evidence="5 6" key="1">
    <citation type="submission" date="2014-04" db="EMBL/GenBank/DDBJ databases">
        <authorList>
            <consortium name="DOE Joint Genome Institute"/>
            <person name="Kuo A."/>
            <person name="Kohler A."/>
            <person name="Nagy L.G."/>
            <person name="Floudas D."/>
            <person name="Copeland A."/>
            <person name="Barry K.W."/>
            <person name="Cichocki N."/>
            <person name="Veneault-Fourrey C."/>
            <person name="LaButti K."/>
            <person name="Lindquist E.A."/>
            <person name="Lipzen A."/>
            <person name="Lundell T."/>
            <person name="Morin E."/>
            <person name="Murat C."/>
            <person name="Sun H."/>
            <person name="Tunlid A."/>
            <person name="Henrissat B."/>
            <person name="Grigoriev I.V."/>
            <person name="Hibbett D.S."/>
            <person name="Martin F."/>
            <person name="Nordberg H.P."/>
            <person name="Cantor M.N."/>
            <person name="Hua S.X."/>
        </authorList>
    </citation>
    <scope>NUCLEOTIDE SEQUENCE [LARGE SCALE GENOMIC DNA]</scope>
    <source>
        <strain evidence="5 6">Foug A</strain>
    </source>
</reference>
<dbReference type="CDD" id="cd08681">
    <property type="entry name" value="C2_fungal_Inn1p-like"/>
    <property type="match status" value="1"/>
</dbReference>
<protein>
    <recommendedName>
        <fullName evidence="4">C2 domain-containing protein</fullName>
    </recommendedName>
</protein>
<feature type="region of interest" description="Disordered" evidence="3">
    <location>
        <begin position="158"/>
        <end position="246"/>
    </location>
</feature>
<feature type="region of interest" description="Disordered" evidence="3">
    <location>
        <begin position="478"/>
        <end position="528"/>
    </location>
</feature>
<feature type="compositionally biased region" description="Polar residues" evidence="3">
    <location>
        <begin position="633"/>
        <end position="643"/>
    </location>
</feature>
<feature type="region of interest" description="Disordered" evidence="3">
    <location>
        <begin position="405"/>
        <end position="435"/>
    </location>
</feature>
<dbReference type="Gene3D" id="2.60.40.150">
    <property type="entry name" value="C2 domain"/>
    <property type="match status" value="1"/>
</dbReference>
<keyword evidence="6" id="KW-1185">Reference proteome</keyword>
<organism evidence="5 6">
    <name type="scientific">Scleroderma citrinum Foug A</name>
    <dbReference type="NCBI Taxonomy" id="1036808"/>
    <lineage>
        <taxon>Eukaryota</taxon>
        <taxon>Fungi</taxon>
        <taxon>Dikarya</taxon>
        <taxon>Basidiomycota</taxon>
        <taxon>Agaricomycotina</taxon>
        <taxon>Agaricomycetes</taxon>
        <taxon>Agaricomycetidae</taxon>
        <taxon>Boletales</taxon>
        <taxon>Sclerodermatineae</taxon>
        <taxon>Sclerodermataceae</taxon>
        <taxon>Scleroderma</taxon>
    </lineage>
</organism>
<feature type="region of interest" description="Disordered" evidence="3">
    <location>
        <begin position="540"/>
        <end position="668"/>
    </location>
</feature>
<dbReference type="OrthoDB" id="270970at2759"/>
<dbReference type="PANTHER" id="PTHR46502">
    <property type="entry name" value="C2 DOMAIN-CONTAINING"/>
    <property type="match status" value="1"/>
</dbReference>